<dbReference type="HOGENOM" id="CLU_2091386_0_0_2"/>
<reference evidence="3 4" key="1">
    <citation type="journal article" date="2011" name="Stand. Genomic Sci.">
        <title>Complete genome sequence of the hyperthermophilic chemolithoautotroph Pyrolobus fumarii type strain (1A).</title>
        <authorList>
            <person name="Anderson I."/>
            <person name="Goker M."/>
            <person name="Nolan M."/>
            <person name="Lucas S."/>
            <person name="Hammon N."/>
            <person name="Deshpande S."/>
            <person name="Cheng J.F."/>
            <person name="Tapia R."/>
            <person name="Han C."/>
            <person name="Goodwin L."/>
            <person name="Pitluck S."/>
            <person name="Huntemann M."/>
            <person name="Liolios K."/>
            <person name="Ivanova N."/>
            <person name="Pagani I."/>
            <person name="Mavromatis K."/>
            <person name="Ovchinikova G."/>
            <person name="Pati A."/>
            <person name="Chen A."/>
            <person name="Palaniappan K."/>
            <person name="Land M."/>
            <person name="Hauser L."/>
            <person name="Brambilla E.M."/>
            <person name="Huber H."/>
            <person name="Yasawong M."/>
            <person name="Rohde M."/>
            <person name="Spring S."/>
            <person name="Abt B."/>
            <person name="Sikorski J."/>
            <person name="Wirth R."/>
            <person name="Detter J.C."/>
            <person name="Woyke T."/>
            <person name="Bristow J."/>
            <person name="Eisen J.A."/>
            <person name="Markowitz V."/>
            <person name="Hugenholtz P."/>
            <person name="Kyrpides N.C."/>
            <person name="Klenk H.P."/>
            <person name="Lapidus A."/>
        </authorList>
    </citation>
    <scope>NUCLEOTIDE SEQUENCE [LARGE SCALE GENOMIC DNA]</scope>
    <source>
        <strain evidence="4">DSM 11204 / 1A</strain>
    </source>
</reference>
<keyword evidence="1" id="KW-0862">Zinc</keyword>
<dbReference type="AlphaFoldDB" id="G0EE78"/>
<dbReference type="Proteomes" id="UP000001037">
    <property type="component" value="Chromosome"/>
</dbReference>
<proteinExistence type="predicted"/>
<evidence type="ECO:0000259" key="2">
    <source>
        <dbReference type="PROSITE" id="PS50966"/>
    </source>
</evidence>
<dbReference type="InterPro" id="IPR007527">
    <property type="entry name" value="Znf_SWIM"/>
</dbReference>
<organism evidence="3 4">
    <name type="scientific">Pyrolobus fumarii (strain DSM 11204 / 1A)</name>
    <dbReference type="NCBI Taxonomy" id="694429"/>
    <lineage>
        <taxon>Archaea</taxon>
        <taxon>Thermoproteota</taxon>
        <taxon>Thermoprotei</taxon>
        <taxon>Desulfurococcales</taxon>
        <taxon>Pyrodictiaceae</taxon>
        <taxon>Pyrolobus</taxon>
    </lineage>
</organism>
<evidence type="ECO:0000313" key="3">
    <source>
        <dbReference type="EMBL" id="AEM38772.1"/>
    </source>
</evidence>
<dbReference type="KEGG" id="pfm:Pyrfu_0903"/>
<dbReference type="GO" id="GO:0008270">
    <property type="term" value="F:zinc ion binding"/>
    <property type="evidence" value="ECO:0007669"/>
    <property type="project" value="UniProtKB-KW"/>
</dbReference>
<dbReference type="PROSITE" id="PS50966">
    <property type="entry name" value="ZF_SWIM"/>
    <property type="match status" value="1"/>
</dbReference>
<protein>
    <recommendedName>
        <fullName evidence="2">SWIM-type domain-containing protein</fullName>
    </recommendedName>
</protein>
<dbReference type="eggNOG" id="arCOG01121">
    <property type="taxonomic scope" value="Archaea"/>
</dbReference>
<keyword evidence="1" id="KW-0863">Zinc-finger</keyword>
<keyword evidence="4" id="KW-1185">Reference proteome</keyword>
<dbReference type="Pfam" id="PF04434">
    <property type="entry name" value="SWIM"/>
    <property type="match status" value="1"/>
</dbReference>
<dbReference type="EMBL" id="CP002838">
    <property type="protein sequence ID" value="AEM38772.1"/>
    <property type="molecule type" value="Genomic_DNA"/>
</dbReference>
<accession>G0EE78</accession>
<dbReference type="InParanoid" id="G0EE78"/>
<dbReference type="OrthoDB" id="382772at2157"/>
<keyword evidence="1" id="KW-0479">Metal-binding</keyword>
<evidence type="ECO:0000256" key="1">
    <source>
        <dbReference type="PROSITE-ProRule" id="PRU00325"/>
    </source>
</evidence>
<feature type="domain" description="SWIM-type" evidence="2">
    <location>
        <begin position="50"/>
        <end position="86"/>
    </location>
</feature>
<sequence>MKLFDVLRVRTSSDRVARAIRLVALDRVAYIREAYGGFVALVNGDSGEKHIVYISYDAKKFSCTCMDFVRWRRPCKHILAAAYIVDKMIVAQTKPPSSQLRESRVHHCCQASRVVL</sequence>
<dbReference type="STRING" id="694429.Pyrfu_0903"/>
<dbReference type="GeneID" id="11139377"/>
<evidence type="ECO:0000313" key="4">
    <source>
        <dbReference type="Proteomes" id="UP000001037"/>
    </source>
</evidence>
<gene>
    <name evidence="3" type="ordered locus">Pyrfu_0903</name>
</gene>
<name>G0EE78_PYRF1</name>
<dbReference type="RefSeq" id="WP_014026449.1">
    <property type="nucleotide sequence ID" value="NC_015931.1"/>
</dbReference>